<proteinExistence type="predicted"/>
<reference evidence="2" key="1">
    <citation type="submission" date="2020-02" db="EMBL/GenBank/DDBJ databases">
        <authorList>
            <person name="Meier V. D."/>
        </authorList>
    </citation>
    <scope>NUCLEOTIDE SEQUENCE</scope>
    <source>
        <strain evidence="2">AVDCRST_MAG53</strain>
    </source>
</reference>
<protein>
    <submittedName>
        <fullName evidence="2">Uncharacterized protein</fullName>
    </submittedName>
</protein>
<feature type="non-terminal residue" evidence="2">
    <location>
        <position position="43"/>
    </location>
</feature>
<dbReference type="EMBL" id="CADCVR010000071">
    <property type="protein sequence ID" value="CAA9504172.1"/>
    <property type="molecule type" value="Genomic_DNA"/>
</dbReference>
<feature type="compositionally biased region" description="Basic and acidic residues" evidence="1">
    <location>
        <begin position="1"/>
        <end position="11"/>
    </location>
</feature>
<gene>
    <name evidence="2" type="ORF">AVDCRST_MAG53-2329</name>
</gene>
<feature type="non-terminal residue" evidence="2">
    <location>
        <position position="1"/>
    </location>
</feature>
<dbReference type="AlphaFoldDB" id="A0A6J4SSL3"/>
<evidence type="ECO:0000256" key="1">
    <source>
        <dbReference type="SAM" id="MobiDB-lite"/>
    </source>
</evidence>
<organism evidence="2">
    <name type="scientific">uncultured Solirubrobacteraceae bacterium</name>
    <dbReference type="NCBI Taxonomy" id="1162706"/>
    <lineage>
        <taxon>Bacteria</taxon>
        <taxon>Bacillati</taxon>
        <taxon>Actinomycetota</taxon>
        <taxon>Thermoleophilia</taxon>
        <taxon>Solirubrobacterales</taxon>
        <taxon>Solirubrobacteraceae</taxon>
        <taxon>environmental samples</taxon>
    </lineage>
</organism>
<name>A0A6J4SSL3_9ACTN</name>
<accession>A0A6J4SSL3</accession>
<sequence>AAMELRNRSTERGLLPRGGTGSRGITRRAPGRMLTAGCPKLVV</sequence>
<evidence type="ECO:0000313" key="2">
    <source>
        <dbReference type="EMBL" id="CAA9504172.1"/>
    </source>
</evidence>
<feature type="region of interest" description="Disordered" evidence="1">
    <location>
        <begin position="1"/>
        <end position="43"/>
    </location>
</feature>